<dbReference type="InterPro" id="IPR002028">
    <property type="entry name" value="Trp_synthase_suA"/>
</dbReference>
<dbReference type="KEGG" id="dgi:Desgi_3775"/>
<evidence type="ECO:0000256" key="6">
    <source>
        <dbReference type="ARBA" id="ARBA00023141"/>
    </source>
</evidence>
<evidence type="ECO:0000256" key="7">
    <source>
        <dbReference type="ARBA" id="ARBA00023239"/>
    </source>
</evidence>
<sequence>MNKNSYGSRIEKKLRTVLDRGGKGLVAYITAGDPNLDATVELAVAMDEAGADVLELGVPFSDPVADGPAIQAASQRALAGGVKVQGIIKAVERIRRHSDIPLVLMTYYNPVYQYGVEQFAADVARAGGDGLILPDLPPEESGALLQATDRHGVDLIPLVTPNTPERRLPLICQRAGGFIYCVSVTGVTGERASIATDFSAMTNGVRRHSDLPVAVGFGIARPGQAAGVARHCDAVVVGSALVNIIAQHAGAPEMVKSVCLRVRDIKNALTGPEVSDVAAV</sequence>
<dbReference type="SUPFAM" id="SSF51366">
    <property type="entry name" value="Ribulose-phoshate binding barrel"/>
    <property type="match status" value="1"/>
</dbReference>
<evidence type="ECO:0000256" key="8">
    <source>
        <dbReference type="ARBA" id="ARBA00049047"/>
    </source>
</evidence>
<gene>
    <name evidence="9" type="primary">trpA</name>
    <name evidence="11" type="ORF">Desgi_3775</name>
</gene>
<dbReference type="EC" id="4.2.1.20" evidence="9"/>
<evidence type="ECO:0000256" key="1">
    <source>
        <dbReference type="ARBA" id="ARBA00003365"/>
    </source>
</evidence>
<protein>
    <recommendedName>
        <fullName evidence="9">Tryptophan synthase alpha chain</fullName>
        <ecNumber evidence="9">4.2.1.20</ecNumber>
    </recommendedName>
</protein>
<evidence type="ECO:0000256" key="2">
    <source>
        <dbReference type="ARBA" id="ARBA00004733"/>
    </source>
</evidence>
<comment type="function">
    <text evidence="1 9">The alpha subunit is responsible for the aldol cleavage of indoleglycerol phosphate to indole and glyceraldehyde 3-phosphate.</text>
</comment>
<dbReference type="PANTHER" id="PTHR43406">
    <property type="entry name" value="TRYPTOPHAN SYNTHASE, ALPHA CHAIN"/>
    <property type="match status" value="1"/>
</dbReference>
<dbReference type="NCBIfam" id="TIGR00262">
    <property type="entry name" value="trpA"/>
    <property type="match status" value="1"/>
</dbReference>
<feature type="active site" description="Proton acceptor" evidence="9">
    <location>
        <position position="66"/>
    </location>
</feature>
<keyword evidence="5 9" id="KW-0822">Tryptophan biosynthesis</keyword>
<dbReference type="HAMAP" id="MF_00131">
    <property type="entry name" value="Trp_synth_alpha"/>
    <property type="match status" value="1"/>
</dbReference>
<dbReference type="OrthoDB" id="9804578at2"/>
<dbReference type="EMBL" id="CP003273">
    <property type="protein sequence ID" value="AGL03097.1"/>
    <property type="molecule type" value="Genomic_DNA"/>
</dbReference>
<dbReference type="HOGENOM" id="CLU_016734_0_4_9"/>
<dbReference type="UniPathway" id="UPA00035">
    <property type="reaction ID" value="UER00044"/>
</dbReference>
<evidence type="ECO:0000256" key="5">
    <source>
        <dbReference type="ARBA" id="ARBA00022822"/>
    </source>
</evidence>
<dbReference type="Pfam" id="PF00290">
    <property type="entry name" value="Trp_syntA"/>
    <property type="match status" value="1"/>
</dbReference>
<dbReference type="InterPro" id="IPR011060">
    <property type="entry name" value="RibuloseP-bd_barrel"/>
</dbReference>
<dbReference type="eggNOG" id="COG0159">
    <property type="taxonomic scope" value="Bacteria"/>
</dbReference>
<dbReference type="InterPro" id="IPR013785">
    <property type="entry name" value="Aldolase_TIM"/>
</dbReference>
<keyword evidence="7 9" id="KW-0456">Lyase</keyword>
<organism evidence="11 12">
    <name type="scientific">Desulfoscipio gibsoniae DSM 7213</name>
    <dbReference type="NCBI Taxonomy" id="767817"/>
    <lineage>
        <taxon>Bacteria</taxon>
        <taxon>Bacillati</taxon>
        <taxon>Bacillota</taxon>
        <taxon>Clostridia</taxon>
        <taxon>Eubacteriales</taxon>
        <taxon>Desulfallaceae</taxon>
        <taxon>Desulfoscipio</taxon>
    </lineage>
</organism>
<dbReference type="CDD" id="cd04724">
    <property type="entry name" value="Tryptophan_synthase_alpha"/>
    <property type="match status" value="1"/>
</dbReference>
<dbReference type="FunFam" id="3.20.20.70:FF:000037">
    <property type="entry name" value="Tryptophan synthase alpha chain"/>
    <property type="match status" value="1"/>
</dbReference>
<dbReference type="GO" id="GO:0005829">
    <property type="term" value="C:cytosol"/>
    <property type="evidence" value="ECO:0007669"/>
    <property type="project" value="TreeGrafter"/>
</dbReference>
<dbReference type="STRING" id="767817.Desgi_3775"/>
<keyword evidence="6 9" id="KW-0057">Aromatic amino acid biosynthesis</keyword>
<evidence type="ECO:0000313" key="11">
    <source>
        <dbReference type="EMBL" id="AGL03097.1"/>
    </source>
</evidence>
<evidence type="ECO:0000256" key="10">
    <source>
        <dbReference type="RuleBase" id="RU003662"/>
    </source>
</evidence>
<comment type="similarity">
    <text evidence="9 10">Belongs to the TrpA family.</text>
</comment>
<dbReference type="RefSeq" id="WP_006520486.1">
    <property type="nucleotide sequence ID" value="NC_021184.1"/>
</dbReference>
<keyword evidence="12" id="KW-1185">Reference proteome</keyword>
<feature type="active site" description="Proton acceptor" evidence="9">
    <location>
        <position position="55"/>
    </location>
</feature>
<proteinExistence type="inferred from homology"/>
<evidence type="ECO:0000313" key="12">
    <source>
        <dbReference type="Proteomes" id="UP000013520"/>
    </source>
</evidence>
<evidence type="ECO:0000256" key="3">
    <source>
        <dbReference type="ARBA" id="ARBA00011270"/>
    </source>
</evidence>
<dbReference type="GO" id="GO:0004834">
    <property type="term" value="F:tryptophan synthase activity"/>
    <property type="evidence" value="ECO:0007669"/>
    <property type="project" value="UniProtKB-UniRule"/>
</dbReference>
<dbReference type="AlphaFoldDB" id="R4KNF8"/>
<dbReference type="InterPro" id="IPR018204">
    <property type="entry name" value="Trp_synthase_alpha_AS"/>
</dbReference>
<keyword evidence="4 9" id="KW-0028">Amino-acid biosynthesis</keyword>
<dbReference type="PANTHER" id="PTHR43406:SF1">
    <property type="entry name" value="TRYPTOPHAN SYNTHASE ALPHA CHAIN, CHLOROPLASTIC"/>
    <property type="match status" value="1"/>
</dbReference>
<dbReference type="Proteomes" id="UP000013520">
    <property type="component" value="Chromosome"/>
</dbReference>
<accession>R4KNF8</accession>
<evidence type="ECO:0000256" key="4">
    <source>
        <dbReference type="ARBA" id="ARBA00022605"/>
    </source>
</evidence>
<comment type="subunit">
    <text evidence="3 9">Tetramer of two alpha and two beta chains.</text>
</comment>
<name>R4KNF8_9FIRM</name>
<evidence type="ECO:0000256" key="9">
    <source>
        <dbReference type="HAMAP-Rule" id="MF_00131"/>
    </source>
</evidence>
<comment type="pathway">
    <text evidence="2 9">Amino-acid biosynthesis; L-tryptophan biosynthesis; L-tryptophan from chorismate: step 5/5.</text>
</comment>
<dbReference type="Gene3D" id="3.20.20.70">
    <property type="entry name" value="Aldolase class I"/>
    <property type="match status" value="1"/>
</dbReference>
<comment type="catalytic activity">
    <reaction evidence="8 9">
        <text>(1S,2R)-1-C-(indol-3-yl)glycerol 3-phosphate + L-serine = D-glyceraldehyde 3-phosphate + L-tryptophan + H2O</text>
        <dbReference type="Rhea" id="RHEA:10532"/>
        <dbReference type="ChEBI" id="CHEBI:15377"/>
        <dbReference type="ChEBI" id="CHEBI:33384"/>
        <dbReference type="ChEBI" id="CHEBI:57912"/>
        <dbReference type="ChEBI" id="CHEBI:58866"/>
        <dbReference type="ChEBI" id="CHEBI:59776"/>
        <dbReference type="EC" id="4.2.1.20"/>
    </reaction>
</comment>
<reference evidence="11 12" key="1">
    <citation type="submission" date="2012-01" db="EMBL/GenBank/DDBJ databases">
        <title>Complete sequence of Desulfotomaculum gibsoniae DSM 7213.</title>
        <authorList>
            <consortium name="US DOE Joint Genome Institute"/>
            <person name="Lucas S."/>
            <person name="Han J."/>
            <person name="Lapidus A."/>
            <person name="Cheng J.-F."/>
            <person name="Goodwin L."/>
            <person name="Pitluck S."/>
            <person name="Peters L."/>
            <person name="Ovchinnikova G."/>
            <person name="Teshima H."/>
            <person name="Detter J.C."/>
            <person name="Han C."/>
            <person name="Tapia R."/>
            <person name="Land M."/>
            <person name="Hauser L."/>
            <person name="Kyrpides N."/>
            <person name="Ivanova N."/>
            <person name="Pagani I."/>
            <person name="Parshina S."/>
            <person name="Plugge C."/>
            <person name="Muyzer G."/>
            <person name="Kuever J."/>
            <person name="Ivanova A."/>
            <person name="Nazina T."/>
            <person name="Klenk H.-P."/>
            <person name="Brambilla E."/>
            <person name="Spring S."/>
            <person name="Stams A.F."/>
            <person name="Woyke T."/>
        </authorList>
    </citation>
    <scope>NUCLEOTIDE SEQUENCE [LARGE SCALE GENOMIC DNA]</scope>
    <source>
        <strain evidence="11 12">DSM 7213</strain>
    </source>
</reference>
<dbReference type="PROSITE" id="PS00167">
    <property type="entry name" value="TRP_SYNTHASE_ALPHA"/>
    <property type="match status" value="1"/>
</dbReference>